<evidence type="ECO:0000313" key="1">
    <source>
        <dbReference type="EMBL" id="CAB4138283.1"/>
    </source>
</evidence>
<gene>
    <name evidence="1" type="ORF">UFOVP329_45</name>
</gene>
<protein>
    <submittedName>
        <fullName evidence="1">Uncharacterized protein</fullName>
    </submittedName>
</protein>
<reference evidence="1" key="1">
    <citation type="submission" date="2020-04" db="EMBL/GenBank/DDBJ databases">
        <authorList>
            <person name="Chiriac C."/>
            <person name="Salcher M."/>
            <person name="Ghai R."/>
            <person name="Kavagutti S V."/>
        </authorList>
    </citation>
    <scope>NUCLEOTIDE SEQUENCE</scope>
</reference>
<name>A0A6J5LYR3_9CAUD</name>
<organism evidence="1">
    <name type="scientific">uncultured Caudovirales phage</name>
    <dbReference type="NCBI Taxonomy" id="2100421"/>
    <lineage>
        <taxon>Viruses</taxon>
        <taxon>Duplodnaviria</taxon>
        <taxon>Heunggongvirae</taxon>
        <taxon>Uroviricota</taxon>
        <taxon>Caudoviricetes</taxon>
        <taxon>Peduoviridae</taxon>
        <taxon>Maltschvirus</taxon>
        <taxon>Maltschvirus maltsch</taxon>
    </lineage>
</organism>
<proteinExistence type="predicted"/>
<accession>A0A6J5LYR3</accession>
<dbReference type="EMBL" id="LR796342">
    <property type="protein sequence ID" value="CAB4138283.1"/>
    <property type="molecule type" value="Genomic_DNA"/>
</dbReference>
<sequence length="85" mass="9653">MNARQLETCDFAKTAAKARTMSDEALAYTINDCREAARAAESLDRIGMPNNAGKYWDEFYTFGAEQARRENAKHVAEHRRRGGRI</sequence>